<accession>A0A9D1H579</accession>
<dbReference type="PANTHER" id="PTHR12631:SF10">
    <property type="entry name" value="BETA-XYLOSIDASE-LIKE PROTEIN-RELATED"/>
    <property type="match status" value="1"/>
</dbReference>
<proteinExistence type="inferred from homology"/>
<keyword evidence="4" id="KW-0326">Glycosidase</keyword>
<protein>
    <submittedName>
        <fullName evidence="8">Ig-like domain-containing protein</fullName>
    </submittedName>
</protein>
<evidence type="ECO:0000259" key="6">
    <source>
        <dbReference type="Pfam" id="PF01229"/>
    </source>
</evidence>
<feature type="signal peptide" evidence="5">
    <location>
        <begin position="1"/>
        <end position="27"/>
    </location>
</feature>
<feature type="domain" description="SbsA Ig-like" evidence="7">
    <location>
        <begin position="1359"/>
        <end position="1448"/>
    </location>
</feature>
<dbReference type="InterPro" id="IPR049166">
    <property type="entry name" value="GH39_cat"/>
</dbReference>
<dbReference type="Pfam" id="PF01229">
    <property type="entry name" value="Glyco_hydro_39"/>
    <property type="match status" value="1"/>
</dbReference>
<evidence type="ECO:0000313" key="8">
    <source>
        <dbReference type="EMBL" id="HIT85684.1"/>
    </source>
</evidence>
<comment type="similarity">
    <text evidence="1">Belongs to the glycosyl hydrolase 39 family.</text>
</comment>
<reference evidence="8" key="1">
    <citation type="submission" date="2020-10" db="EMBL/GenBank/DDBJ databases">
        <authorList>
            <person name="Gilroy R."/>
        </authorList>
    </citation>
    <scope>NUCLEOTIDE SEQUENCE</scope>
    <source>
        <strain evidence="8">CHK181-108</strain>
    </source>
</reference>
<evidence type="ECO:0000256" key="5">
    <source>
        <dbReference type="SAM" id="SignalP"/>
    </source>
</evidence>
<dbReference type="PANTHER" id="PTHR12631">
    <property type="entry name" value="ALPHA-L-IDURONIDASE"/>
    <property type="match status" value="1"/>
</dbReference>
<comment type="caution">
    <text evidence="8">The sequence shown here is derived from an EMBL/GenBank/DDBJ whole genome shotgun (WGS) entry which is preliminary data.</text>
</comment>
<dbReference type="Gene3D" id="3.20.20.80">
    <property type="entry name" value="Glycosidases"/>
    <property type="match status" value="1"/>
</dbReference>
<gene>
    <name evidence="8" type="ORF">IAA60_07260</name>
</gene>
<dbReference type="InterPro" id="IPR017853">
    <property type="entry name" value="GH"/>
</dbReference>
<evidence type="ECO:0000256" key="4">
    <source>
        <dbReference type="ARBA" id="ARBA00023295"/>
    </source>
</evidence>
<dbReference type="Pfam" id="PF13205">
    <property type="entry name" value="Big_5"/>
    <property type="match status" value="1"/>
</dbReference>
<reference evidence="8" key="2">
    <citation type="journal article" date="2021" name="PeerJ">
        <title>Extensive microbial diversity within the chicken gut microbiome revealed by metagenomics and culture.</title>
        <authorList>
            <person name="Gilroy R."/>
            <person name="Ravi A."/>
            <person name="Getino M."/>
            <person name="Pursley I."/>
            <person name="Horton D.L."/>
            <person name="Alikhan N.F."/>
            <person name="Baker D."/>
            <person name="Gharbi K."/>
            <person name="Hall N."/>
            <person name="Watson M."/>
            <person name="Adriaenssens E.M."/>
            <person name="Foster-Nyarko E."/>
            <person name="Jarju S."/>
            <person name="Secka A."/>
            <person name="Antonio M."/>
            <person name="Oren A."/>
            <person name="Chaudhuri R.R."/>
            <person name="La Ragione R."/>
            <person name="Hildebrand F."/>
            <person name="Pallen M.J."/>
        </authorList>
    </citation>
    <scope>NUCLEOTIDE SEQUENCE</scope>
    <source>
        <strain evidence="8">CHK181-108</strain>
    </source>
</reference>
<feature type="chain" id="PRO_5038615250" evidence="5">
    <location>
        <begin position="28"/>
        <end position="1563"/>
    </location>
</feature>
<keyword evidence="3" id="KW-0378">Hydrolase</keyword>
<name>A0A9D1H579_9FIRM</name>
<dbReference type="Proteomes" id="UP000824165">
    <property type="component" value="Unassembled WGS sequence"/>
</dbReference>
<evidence type="ECO:0000313" key="9">
    <source>
        <dbReference type="Proteomes" id="UP000824165"/>
    </source>
</evidence>
<evidence type="ECO:0000259" key="7">
    <source>
        <dbReference type="Pfam" id="PF13205"/>
    </source>
</evidence>
<evidence type="ECO:0000256" key="3">
    <source>
        <dbReference type="ARBA" id="ARBA00022801"/>
    </source>
</evidence>
<organism evidence="8 9">
    <name type="scientific">Candidatus Ornithomonoglobus intestinigallinarum</name>
    <dbReference type="NCBI Taxonomy" id="2840894"/>
    <lineage>
        <taxon>Bacteria</taxon>
        <taxon>Bacillati</taxon>
        <taxon>Bacillota</taxon>
        <taxon>Clostridia</taxon>
        <taxon>Candidatus Ornithomonoglobus</taxon>
    </lineage>
</organism>
<dbReference type="InterPro" id="IPR032812">
    <property type="entry name" value="SbsA_Ig"/>
</dbReference>
<dbReference type="InterPro" id="IPR051923">
    <property type="entry name" value="Glycosyl_Hydrolase_39"/>
</dbReference>
<evidence type="ECO:0000256" key="2">
    <source>
        <dbReference type="ARBA" id="ARBA00022729"/>
    </source>
</evidence>
<keyword evidence="2 5" id="KW-0732">Signal</keyword>
<dbReference type="GO" id="GO:0004553">
    <property type="term" value="F:hydrolase activity, hydrolyzing O-glycosyl compounds"/>
    <property type="evidence" value="ECO:0007669"/>
    <property type="project" value="TreeGrafter"/>
</dbReference>
<dbReference type="EMBL" id="DVLU01000072">
    <property type="protein sequence ID" value="HIT85684.1"/>
    <property type="molecule type" value="Genomic_DNA"/>
</dbReference>
<feature type="domain" description="Glycosyl hydrolases family 39 N-terminal catalytic" evidence="6">
    <location>
        <begin position="426"/>
        <end position="567"/>
    </location>
</feature>
<dbReference type="SUPFAM" id="SSF51445">
    <property type="entry name" value="(Trans)glycosidases"/>
    <property type="match status" value="1"/>
</dbReference>
<evidence type="ECO:0000256" key="1">
    <source>
        <dbReference type="ARBA" id="ARBA00008875"/>
    </source>
</evidence>
<sequence length="1563" mass="172865">MRKKVLSLILSFSMVLGLIPALSAAYAADNAAYAEYVFGDTDSSVNVEGEVDVNHRVIVEKGGKKALQRTTAEEDLYIYMKLDSDLFRNPQGRPVHITVEYFDEGGGCFTLSYDGTHNDYGNGRHSNSKDIVHMQNTGEWKTFDFYIEDITFEHGYYNGYDFRIGLWSEVMGRSLENVYIHSIKVQAVQPSDFLLGEISSLYQGNIFGPGENKELAFDIRNRTSSEFNGTAEYTVRNFDGAEVLRKSEQLSVAPNENKKHYAAFNEIDKFGVYTIEVSYNLEGTVDGEKHVFVESQKGDFSYVNKVPQDIKNEKVNVQTHGTWYGYNEAALASDWLGVGGVRDEIRWRYVEQEKGKLSIPQENDAYVNDIKNNNMDFFMLLAYGNWLYDGGEPSAQMVAPETEEQLDGWERYCGFIAETYKDYFKEFEVWNEYNINGFNNKNASPENYVEMAKRAARAIKEHIPDAKVFGGGLAGADTNYLKRMLDAGLYNYVDGFSCHPYDWSGEFRNQKFIDDMRSFRDTINQYGNDNKPIYMTELGINDGTEADTGVSTIEKASMIIQAYSLMVGENLADKWWWYDLIKSSADKTDQETNFGLIKTAYNAAGETAYAATPAYAVMAGMNYMLADAEVTGSVVYEDSEMRAYRFRSRFGDDIATAWSTMGDRNINLRLGCDEVEVYDMYTNLIGTAKSSSGEYTFTVGNEPVYIKGNFTDFSRIDGETLINSDFQSCADNSVITVDSNVDGWYLKRVDPSADTGTAAVVNENGNKLIKTSGKGVRVERNVGQTYTSGTVSFTYKIKRSGLGTGYAFLNGSNQYYAPSFHGETAKLGKYPPWEDGNFKPAVYADKVSPMTIRPDTWYTITGTIDLDNDKIGMIIQDPWTTARVVNDDYTGSFNTVQFCSGWEGYDMYIDDVVIKYYGSGKTQVTTEVDLPFTETFEGYSDVSDMAYNWNVYSEGGSSINTEMPQIVDDNGNKVFYLGFSKGPDNTCAKALFSGKVTNGTVKAELDIKPSDKMATHIYFNGTRKGGEPGVSAMSMLYFINGKVRAMSNSENNGIELGSFSSDTWYHCTAEVDVSAGTMAVTVDDGRGNVYEASGVYSDLRDMEMLSIEGITLQEWGASENGGSYFDNISVSQSRPLAELPFTDDFGKYERVEDMVSYGWNIYSGYSSARPRPNIASEIVTDSESNKSFKLGLNGVTDTVYAAQNFAEQLTSGSVVAEFDIKPGNMLSTYIWFGAGNSHAAMLYFSGGKIIVGQNRNSDERTIGSYTPGRQYHCKAVMNIDTDTVSVSVTDEDGNIMKADGFTIRDGVKYSYIDSFNFQEWGASENDGSVFDNLVIRKAAKNPSLSLRSLSFVNGETVTSSRDGVPPQTEKILVEFGTEMDVKTLSDIAIKDESGDSVSYTAGTDGTKAVLTLAGLLKPETEYTVSIPESVANTDGVTLGSDRDITFTTGEGDLVGKIVSAKANGSEITQLSQLNDGDTFDVTAEVVNTNGKQKETVLICAFYDDGGALIDVSFESISAAPSQKTEQTVQFEALNIKNAAEMKLMLWDGIASAAPVGNMLKIGK</sequence>